<dbReference type="EMBL" id="AWVF01000346">
    <property type="protein sequence ID" value="ERJ90774.1"/>
    <property type="molecule type" value="Genomic_DNA"/>
</dbReference>
<comment type="caution">
    <text evidence="3">The sequence shown here is derived from an EMBL/GenBank/DDBJ whole genome shotgun (WGS) entry which is preliminary data.</text>
</comment>
<feature type="domain" description="CAAX prenyl protease 2/Lysostaphin resistance protein A-like" evidence="2">
    <location>
        <begin position="199"/>
        <end position="285"/>
    </location>
</feature>
<keyword evidence="4" id="KW-1185">Reference proteome</keyword>
<feature type="transmembrane region" description="Helical" evidence="1">
    <location>
        <begin position="199"/>
        <end position="219"/>
    </location>
</feature>
<evidence type="ECO:0000256" key="1">
    <source>
        <dbReference type="SAM" id="Phobius"/>
    </source>
</evidence>
<dbReference type="GO" id="GO:0080120">
    <property type="term" value="P:CAAX-box protein maturation"/>
    <property type="evidence" value="ECO:0007669"/>
    <property type="project" value="UniProtKB-ARBA"/>
</dbReference>
<keyword evidence="1" id="KW-0472">Membrane</keyword>
<feature type="transmembrane region" description="Helical" evidence="1">
    <location>
        <begin position="305"/>
        <end position="327"/>
    </location>
</feature>
<dbReference type="OrthoDB" id="3429192at2"/>
<keyword evidence="1" id="KW-1133">Transmembrane helix</keyword>
<dbReference type="InterPro" id="IPR052710">
    <property type="entry name" value="CAAX_protease"/>
</dbReference>
<accession>U2LMQ0</accession>
<dbReference type="PANTHER" id="PTHR36435">
    <property type="entry name" value="SLR1288 PROTEIN"/>
    <property type="match status" value="1"/>
</dbReference>
<feature type="transmembrane region" description="Helical" evidence="1">
    <location>
        <begin position="66"/>
        <end position="90"/>
    </location>
</feature>
<dbReference type="STRING" id="411473.RUMCAL_02779"/>
<feature type="transmembrane region" description="Helical" evidence="1">
    <location>
        <begin position="250"/>
        <end position="268"/>
    </location>
</feature>
<dbReference type="InterPro" id="IPR003675">
    <property type="entry name" value="Rce1/LyrA-like_dom"/>
</dbReference>
<feature type="transmembrane region" description="Helical" evidence="1">
    <location>
        <begin position="273"/>
        <end position="293"/>
    </location>
</feature>
<dbReference type="PATRIC" id="fig|411473.3.peg.2332"/>
<feature type="transmembrane region" description="Helical" evidence="1">
    <location>
        <begin position="116"/>
        <end position="137"/>
    </location>
</feature>
<name>U2LMQ0_9FIRM</name>
<organism evidence="3 4">
    <name type="scientific">Ruminococcus callidus ATCC 27760</name>
    <dbReference type="NCBI Taxonomy" id="411473"/>
    <lineage>
        <taxon>Bacteria</taxon>
        <taxon>Bacillati</taxon>
        <taxon>Bacillota</taxon>
        <taxon>Clostridia</taxon>
        <taxon>Eubacteriales</taxon>
        <taxon>Oscillospiraceae</taxon>
        <taxon>Ruminococcus</taxon>
    </lineage>
</organism>
<sequence length="374" mass="41632">MTNEPYTEETAGQIDPQNPFENALENAAYRTDYRRFLPQILLPDFHIPLFPEREERSRIRRQMNTAGAGALLGCMGSQLLFPLTIMVLLLCMDGTAASYFNGDQSGAIHTMESSGIYMALHCLIFGGMNTLVAWLGCRRIRQPLGGLFRTTDFSGWKAFQYICIGFALQQLSVVLYAVTRLLHLELPEVSFDYFQSTQSMLLALLYTCVLAPVTEELLFRGFLMKSLSAVSVRFGIVTSALLFGLMHGNFQQFILGFVMGLFLGKIVARHNSLLPSILVHMAVNTNSMVLSLLQEKLPEKVANVGILPFGMAVLAFSIMGVLFWLLYERRQPLPYPTQKQATRSRTAMFSPVLVLAVVVLAGFMVFLAVRGANG</sequence>
<evidence type="ECO:0000313" key="4">
    <source>
        <dbReference type="Proteomes" id="UP000016662"/>
    </source>
</evidence>
<evidence type="ECO:0000259" key="2">
    <source>
        <dbReference type="Pfam" id="PF02517"/>
    </source>
</evidence>
<gene>
    <name evidence="3" type="ORF">RUMCAL_02779</name>
</gene>
<proteinExistence type="predicted"/>
<feature type="transmembrane region" description="Helical" evidence="1">
    <location>
        <begin position="158"/>
        <end position="179"/>
    </location>
</feature>
<feature type="transmembrane region" description="Helical" evidence="1">
    <location>
        <begin position="348"/>
        <end position="369"/>
    </location>
</feature>
<dbReference type="Pfam" id="PF02517">
    <property type="entry name" value="Rce1-like"/>
    <property type="match status" value="1"/>
</dbReference>
<dbReference type="PANTHER" id="PTHR36435:SF1">
    <property type="entry name" value="CAAX AMINO TERMINAL PROTEASE FAMILY PROTEIN"/>
    <property type="match status" value="1"/>
</dbReference>
<protein>
    <submittedName>
        <fullName evidence="3">CAAX amino terminal protease family protein</fullName>
    </submittedName>
</protein>
<dbReference type="GO" id="GO:0004175">
    <property type="term" value="F:endopeptidase activity"/>
    <property type="evidence" value="ECO:0007669"/>
    <property type="project" value="UniProtKB-ARBA"/>
</dbReference>
<keyword evidence="1" id="KW-0812">Transmembrane</keyword>
<dbReference type="AlphaFoldDB" id="U2LMQ0"/>
<reference evidence="3 4" key="1">
    <citation type="submission" date="2013-07" db="EMBL/GenBank/DDBJ databases">
        <authorList>
            <person name="Weinstock G."/>
            <person name="Sodergren E."/>
            <person name="Wylie T."/>
            <person name="Fulton L."/>
            <person name="Fulton R."/>
            <person name="Fronick C."/>
            <person name="O'Laughlin M."/>
            <person name="Godfrey J."/>
            <person name="Miner T."/>
            <person name="Herter B."/>
            <person name="Appelbaum E."/>
            <person name="Cordes M."/>
            <person name="Lek S."/>
            <person name="Wollam A."/>
            <person name="Pepin K.H."/>
            <person name="Palsikar V.B."/>
            <person name="Mitreva M."/>
            <person name="Wilson R.K."/>
        </authorList>
    </citation>
    <scope>NUCLEOTIDE SEQUENCE [LARGE SCALE GENOMIC DNA]</scope>
    <source>
        <strain evidence="3 4">ATCC 27760</strain>
    </source>
</reference>
<dbReference type="eggNOG" id="COG1266">
    <property type="taxonomic scope" value="Bacteria"/>
</dbReference>
<dbReference type="Proteomes" id="UP000016662">
    <property type="component" value="Unassembled WGS sequence"/>
</dbReference>
<dbReference type="GO" id="GO:0006508">
    <property type="term" value="P:proteolysis"/>
    <property type="evidence" value="ECO:0007669"/>
    <property type="project" value="UniProtKB-KW"/>
</dbReference>
<feature type="transmembrane region" description="Helical" evidence="1">
    <location>
        <begin position="226"/>
        <end position="244"/>
    </location>
</feature>
<evidence type="ECO:0000313" key="3">
    <source>
        <dbReference type="EMBL" id="ERJ90774.1"/>
    </source>
</evidence>
<dbReference type="HOGENOM" id="CLU_739416_0_0_9"/>
<dbReference type="RefSeq" id="WP_021680966.1">
    <property type="nucleotide sequence ID" value="NZ_KI260319.1"/>
</dbReference>
<keyword evidence="3" id="KW-0378">Hydrolase</keyword>
<keyword evidence="3" id="KW-0645">Protease</keyword>